<evidence type="ECO:0000256" key="1">
    <source>
        <dbReference type="SAM" id="MobiDB-lite"/>
    </source>
</evidence>
<feature type="region of interest" description="Disordered" evidence="1">
    <location>
        <begin position="270"/>
        <end position="315"/>
    </location>
</feature>
<feature type="compositionally biased region" description="Polar residues" evidence="1">
    <location>
        <begin position="618"/>
        <end position="627"/>
    </location>
</feature>
<dbReference type="PANTHER" id="PTHR46599">
    <property type="entry name" value="PIGGYBAC TRANSPOSABLE ELEMENT-DERIVED PROTEIN 4"/>
    <property type="match status" value="1"/>
</dbReference>
<feature type="domain" description="PiggyBac transposable element-derived protein" evidence="2">
    <location>
        <begin position="826"/>
        <end position="1179"/>
    </location>
</feature>
<sequence length="1353" mass="152853">MQNIPSGSVEISEVTMDTGGTSAEGSDNGGWQGPVTGRGAARLNKPDFPKLRITNSFQPLSERTTDNTEAVPIQETSRSTRPTQIENTSRTKPPPPIVIHGFVENFEDLKRLLQQQVGRNYTVKFTRRNTTIYMKNKQDWTRIKDILKSNETAYHTFTHKDEKTHAFVLRGLCQGPTEEDVRDALQAENEITVHKVYRMKGAKRPCYLVVTDKTLTLNQLETEARTLMNTRIEWARHINNKLITQCHRCHRWGHATINCNAAPRCLKWKKKKRGSPSSSSSSSSSSSADSDCSQKSHKKRSHRRRSDSSSRNSIQCMTTSQIETVAVLPKHGMTASSAANVTGPHLRGATGNPFYPKRSEQIATPTNCLWVLQITDLPKITLFMNFTSSICLESTNCEAIVIIDDVQQKLKLYVLDSMDATKNGKSPNQENCIKSPGKWQGATAAGHQVRMDAPNHMVNGFYATTQWPKTVINPSLDVIGSDPAVDHDPCFSPVDLSVDGRYFTRAERPDTGLIRRKRYARWFGRPFGEKRGSTRAVAICIGALHGVEMVLVEAQMSSASHIDLPKISSEQLFDLLDGISEEQAENSEYGSILDVEPNSTPSSSSSTTSSPTRAVKRPSTSGVFSENNDLDGYGTNDSVRDPDYKENERPTKTSRFALSDSEDTSEVCHKFHMQAFNNSLIAPEQFSRLYQGSQKEYTEHGASQYDVNCLHMWLEMIYSFAGLCDYVPSDIEEDGYSSESEGEILDLGEEVDVEQNSDNLPGPSTNQPGTSTHQIKGRNKKTNKEPKINISWKSDNNFTPKDMSFDKFNSGVADHLQLDENSVELDYFKIFFDEDLLRAISKETNKYAKSLRDDVHLVSFSRWVDRDVSEMYQFFALCILMGLVEKGSLKDYWSTNPAIGTPFFHKICSRDNFLQTLYALHFADNQTMDKTDPLRKIKPIVDSLQTKFRNSFYPFQDLAIDESLILWKGRLVFKQYIPSKRHRFGVKLFEICDSETGYILGFIVYTGASTAIERTEKFGISGDIVLTLMKPYLNKNHILYVDNWYTSPILFKHLLEQQTGACGTVKPNRKGMPVFEQVEKGQCSAVHDDNLLALKWSDKRYVHMLTTVFTANQKDTGEIHFKTGESIINPECIIEYNNKMGAIDKADMQVSFVGCARKSLKWYKKVFFHLIDLSLYNSYVMFQVKTGEKRSFSDFRLKIVTQIIEQYAKKSSTIPRPPTIDNPVMNQVFGSPLGCKFYEDREVVFNVGRLEEKQNPSTERDPREKIHGTSVLLCGQEKVPSKKNMAVHPLSTFTHAPKRSPTVPNAAVISTPYGLRKDIFLHLFRKPQHKGHDPRGDVTSAAIPSYRSVREKT</sequence>
<dbReference type="InterPro" id="IPR029526">
    <property type="entry name" value="PGBD"/>
</dbReference>
<feature type="compositionally biased region" description="Low complexity" evidence="1">
    <location>
        <begin position="275"/>
        <end position="293"/>
    </location>
</feature>
<evidence type="ECO:0000313" key="3">
    <source>
        <dbReference type="EMBL" id="KAH0810676.1"/>
    </source>
</evidence>
<organism evidence="3 4">
    <name type="scientific">Tenebrio molitor</name>
    <name type="common">Yellow mealworm beetle</name>
    <dbReference type="NCBI Taxonomy" id="7067"/>
    <lineage>
        <taxon>Eukaryota</taxon>
        <taxon>Metazoa</taxon>
        <taxon>Ecdysozoa</taxon>
        <taxon>Arthropoda</taxon>
        <taxon>Hexapoda</taxon>
        <taxon>Insecta</taxon>
        <taxon>Pterygota</taxon>
        <taxon>Neoptera</taxon>
        <taxon>Endopterygota</taxon>
        <taxon>Coleoptera</taxon>
        <taxon>Polyphaga</taxon>
        <taxon>Cucujiformia</taxon>
        <taxon>Tenebrionidae</taxon>
        <taxon>Tenebrio</taxon>
    </lineage>
</organism>
<feature type="region of interest" description="Disordered" evidence="1">
    <location>
        <begin position="754"/>
        <end position="783"/>
    </location>
</feature>
<keyword evidence="4" id="KW-1185">Reference proteome</keyword>
<evidence type="ECO:0000313" key="4">
    <source>
        <dbReference type="Proteomes" id="UP000719412"/>
    </source>
</evidence>
<feature type="region of interest" description="Disordered" evidence="1">
    <location>
        <begin position="59"/>
        <end position="96"/>
    </location>
</feature>
<dbReference type="Proteomes" id="UP000719412">
    <property type="component" value="Unassembled WGS sequence"/>
</dbReference>
<feature type="region of interest" description="Disordered" evidence="1">
    <location>
        <begin position="1327"/>
        <end position="1353"/>
    </location>
</feature>
<feature type="compositionally biased region" description="Low complexity" evidence="1">
    <location>
        <begin position="599"/>
        <end position="612"/>
    </location>
</feature>
<feature type="compositionally biased region" description="Polar residues" evidence="1">
    <location>
        <begin position="74"/>
        <end position="91"/>
    </location>
</feature>
<protein>
    <recommendedName>
        <fullName evidence="2">PiggyBac transposable element-derived protein domain-containing protein</fullName>
    </recommendedName>
</protein>
<feature type="compositionally biased region" description="Basic residues" evidence="1">
    <location>
        <begin position="295"/>
        <end position="305"/>
    </location>
</feature>
<accession>A0A8J6HAD4</accession>
<feature type="region of interest" description="Disordered" evidence="1">
    <location>
        <begin position="592"/>
        <end position="654"/>
    </location>
</feature>
<feature type="region of interest" description="Disordered" evidence="1">
    <location>
        <begin position="17"/>
        <end position="45"/>
    </location>
</feature>
<feature type="compositionally biased region" description="Basic and acidic residues" evidence="1">
    <location>
        <begin position="638"/>
        <end position="651"/>
    </location>
</feature>
<gene>
    <name evidence="3" type="ORF">GEV33_012115</name>
</gene>
<proteinExistence type="predicted"/>
<feature type="compositionally biased region" description="Polar residues" evidence="1">
    <location>
        <begin position="756"/>
        <end position="774"/>
    </location>
</feature>
<reference evidence="3" key="1">
    <citation type="journal article" date="2020" name="J Insects Food Feed">
        <title>The yellow mealworm (Tenebrio molitor) genome: a resource for the emerging insects as food and feed industry.</title>
        <authorList>
            <person name="Eriksson T."/>
            <person name="Andere A."/>
            <person name="Kelstrup H."/>
            <person name="Emery V."/>
            <person name="Picard C."/>
        </authorList>
    </citation>
    <scope>NUCLEOTIDE SEQUENCE</scope>
    <source>
        <strain evidence="3">Stoneville</strain>
        <tissue evidence="3">Whole head</tissue>
    </source>
</reference>
<dbReference type="EMBL" id="JABDTM020027338">
    <property type="protein sequence ID" value="KAH0810676.1"/>
    <property type="molecule type" value="Genomic_DNA"/>
</dbReference>
<evidence type="ECO:0000259" key="2">
    <source>
        <dbReference type="Pfam" id="PF13843"/>
    </source>
</evidence>
<dbReference type="PANTHER" id="PTHR46599:SF3">
    <property type="entry name" value="PIGGYBAC TRANSPOSABLE ELEMENT-DERIVED PROTEIN 4"/>
    <property type="match status" value="1"/>
</dbReference>
<comment type="caution">
    <text evidence="3">The sequence shown here is derived from an EMBL/GenBank/DDBJ whole genome shotgun (WGS) entry which is preliminary data.</text>
</comment>
<dbReference type="Pfam" id="PF13843">
    <property type="entry name" value="DDE_Tnp_1_7"/>
    <property type="match status" value="1"/>
</dbReference>
<name>A0A8J6HAD4_TENMO</name>
<reference evidence="3" key="2">
    <citation type="submission" date="2021-08" db="EMBL/GenBank/DDBJ databases">
        <authorList>
            <person name="Eriksson T."/>
        </authorList>
    </citation>
    <scope>NUCLEOTIDE SEQUENCE</scope>
    <source>
        <strain evidence="3">Stoneville</strain>
        <tissue evidence="3">Whole head</tissue>
    </source>
</reference>